<feature type="transmembrane region" description="Helical" evidence="1">
    <location>
        <begin position="20"/>
        <end position="36"/>
    </location>
</feature>
<dbReference type="AlphaFoldDB" id="A0A6S6TBP2"/>
<organism evidence="2">
    <name type="scientific">uncultured Sulfurovum sp</name>
    <dbReference type="NCBI Taxonomy" id="269237"/>
    <lineage>
        <taxon>Bacteria</taxon>
        <taxon>Pseudomonadati</taxon>
        <taxon>Campylobacterota</taxon>
        <taxon>Epsilonproteobacteria</taxon>
        <taxon>Campylobacterales</taxon>
        <taxon>Sulfurovaceae</taxon>
        <taxon>Sulfurovum</taxon>
        <taxon>environmental samples</taxon>
    </lineage>
</organism>
<sequence>MENTFKEENRLNILLKDKQTAWILIAISALLMLIDNRTL</sequence>
<evidence type="ECO:0000256" key="1">
    <source>
        <dbReference type="SAM" id="Phobius"/>
    </source>
</evidence>
<accession>A0A6S6TBP2</accession>
<reference evidence="2" key="1">
    <citation type="submission" date="2020-01" db="EMBL/GenBank/DDBJ databases">
        <authorList>
            <person name="Meier V. D."/>
            <person name="Meier V D."/>
        </authorList>
    </citation>
    <scope>NUCLEOTIDE SEQUENCE</scope>
    <source>
        <strain evidence="2">HLG_WM_MAG_01</strain>
    </source>
</reference>
<protein>
    <submittedName>
        <fullName evidence="2">Uncharacterized protein</fullName>
    </submittedName>
</protein>
<dbReference type="EMBL" id="CACVAS010000107">
    <property type="protein sequence ID" value="CAA6818242.1"/>
    <property type="molecule type" value="Genomic_DNA"/>
</dbReference>
<proteinExistence type="predicted"/>
<keyword evidence="1" id="KW-0472">Membrane</keyword>
<evidence type="ECO:0000313" key="2">
    <source>
        <dbReference type="EMBL" id="CAA6818242.1"/>
    </source>
</evidence>
<gene>
    <name evidence="2" type="ORF">HELGO_WM393</name>
</gene>
<keyword evidence="1" id="KW-1133">Transmembrane helix</keyword>
<keyword evidence="1" id="KW-0812">Transmembrane</keyword>
<name>A0A6S6TBP2_9BACT</name>